<evidence type="ECO:0000313" key="2">
    <source>
        <dbReference type="Proteomes" id="UP001056756"/>
    </source>
</evidence>
<dbReference type="Proteomes" id="UP001056756">
    <property type="component" value="Chromosome"/>
</dbReference>
<dbReference type="Pfam" id="PF10977">
    <property type="entry name" value="DUF2797"/>
    <property type="match status" value="1"/>
</dbReference>
<proteinExistence type="predicted"/>
<dbReference type="AlphaFoldDB" id="A0A9J6ZD26"/>
<reference evidence="1" key="1">
    <citation type="submission" date="2022-05" db="EMBL/GenBank/DDBJ databases">
        <title>Novel bacterial taxa in a minimal lignocellulolytic consortium and its capacity to transform plastics disclosed by genome-resolved metagenomics.</title>
        <authorList>
            <person name="Rodriguez C.A.D."/>
            <person name="Diaz-Garcia L."/>
            <person name="Herrera K."/>
            <person name="Tarazona N.A."/>
            <person name="Sproer C."/>
            <person name="Overmann J."/>
            <person name="Jimenez D.J."/>
        </authorList>
    </citation>
    <scope>NUCLEOTIDE SEQUENCE</scope>
    <source>
        <strain evidence="1">MAG5</strain>
    </source>
</reference>
<accession>A0A9J6ZD26</accession>
<sequence>MQYVGMLRGFTHQYEKPVQYSLKLDKTELPCNEWIGQQLEIKFLDEIRCIHCNRKIKKTYNSGYCYPCFIDLAENDLCIVKPHECHFSQGTCRNEQFAHTYCMVPHYVYLSISSGVKVGLTRKGNQSKRWVDQGAIQAIPIAELPTRQMAGELEFELTQHVRDKTDWRKMLKDQADLVELLETRDELFPLVTQRFQPFLIHDAIISEFQHPKINSPDKIKTYDLSKTPIIKDRLIGIKGNYFIFDHAVINMRKFSGYKVSITIEEHINE</sequence>
<organism evidence="1 2">
    <name type="scientific">Candidatus Pristimantibacillus lignocellulolyticus</name>
    <dbReference type="NCBI Taxonomy" id="2994561"/>
    <lineage>
        <taxon>Bacteria</taxon>
        <taxon>Bacillati</taxon>
        <taxon>Bacillota</taxon>
        <taxon>Bacilli</taxon>
        <taxon>Bacillales</taxon>
        <taxon>Paenibacillaceae</taxon>
        <taxon>Candidatus Pristimantibacillus</taxon>
    </lineage>
</organism>
<gene>
    <name evidence="1" type="ORF">NAG76_18095</name>
</gene>
<evidence type="ECO:0000313" key="1">
    <source>
        <dbReference type="EMBL" id="URN93721.1"/>
    </source>
</evidence>
<dbReference type="KEGG" id="plig:NAG76_18095"/>
<dbReference type="InterPro" id="IPR021246">
    <property type="entry name" value="DUF2797"/>
</dbReference>
<dbReference type="EMBL" id="CP097899">
    <property type="protein sequence ID" value="URN93721.1"/>
    <property type="molecule type" value="Genomic_DNA"/>
</dbReference>
<name>A0A9J6ZD26_9BACL</name>
<protein>
    <submittedName>
        <fullName evidence="1">DUF2797 domain-containing protein</fullName>
    </submittedName>
</protein>